<dbReference type="GO" id="GO:0046983">
    <property type="term" value="F:protein dimerization activity"/>
    <property type="evidence" value="ECO:0007669"/>
    <property type="project" value="InterPro"/>
</dbReference>
<accession>A0A9R0AMQ9</accession>
<dbReference type="InterPro" id="IPR052035">
    <property type="entry name" value="ZnF_BED_domain_contain"/>
</dbReference>
<gene>
    <name evidence="2" type="primary">LOC109100956</name>
</gene>
<dbReference type="Pfam" id="PF05699">
    <property type="entry name" value="Dimer_Tnp_hAT"/>
    <property type="match status" value="1"/>
</dbReference>
<dbReference type="RefSeq" id="XP_042604539.1">
    <property type="nucleotide sequence ID" value="XM_042748605.1"/>
</dbReference>
<organism evidence="2">
    <name type="scientific">Cyprinus carpio</name>
    <name type="common">Common carp</name>
    <dbReference type="NCBI Taxonomy" id="7962"/>
    <lineage>
        <taxon>Eukaryota</taxon>
        <taxon>Metazoa</taxon>
        <taxon>Chordata</taxon>
        <taxon>Craniata</taxon>
        <taxon>Vertebrata</taxon>
        <taxon>Euteleostomi</taxon>
        <taxon>Actinopterygii</taxon>
        <taxon>Neopterygii</taxon>
        <taxon>Teleostei</taxon>
        <taxon>Ostariophysi</taxon>
        <taxon>Cypriniformes</taxon>
        <taxon>Cyprinidae</taxon>
        <taxon>Cyprininae</taxon>
        <taxon>Cyprinus</taxon>
    </lineage>
</organism>
<evidence type="ECO:0000313" key="2">
    <source>
        <dbReference type="RefSeq" id="XP_042604539.1"/>
    </source>
</evidence>
<dbReference type="InterPro" id="IPR008906">
    <property type="entry name" value="HATC_C_dom"/>
</dbReference>
<protein>
    <submittedName>
        <fullName evidence="2">E3 SUMO-protein ligase ZBED1-like isoform X2</fullName>
    </submittedName>
</protein>
<evidence type="ECO:0000259" key="1">
    <source>
        <dbReference type="Pfam" id="PF05699"/>
    </source>
</evidence>
<name>A0A9R0AMQ9_CYPCA</name>
<dbReference type="Proteomes" id="UP001155660">
    <property type="component" value="Chromosome B22"/>
</dbReference>
<dbReference type="GeneID" id="109100956"/>
<dbReference type="AlphaFoldDB" id="A0A9R0AMQ9"/>
<proteinExistence type="predicted"/>
<dbReference type="PANTHER" id="PTHR46481">
    <property type="entry name" value="ZINC FINGER BED DOMAIN-CONTAINING PROTEIN 4"/>
    <property type="match status" value="1"/>
</dbReference>
<feature type="domain" description="HAT C-terminal dimerisation" evidence="1">
    <location>
        <begin position="145"/>
        <end position="221"/>
    </location>
</feature>
<dbReference type="PANTHER" id="PTHR46481:SF9">
    <property type="entry name" value="ZINC FINGER BED DOMAIN-CONTAINING PROTEIN 1-LIKE"/>
    <property type="match status" value="1"/>
</dbReference>
<reference evidence="2" key="1">
    <citation type="submission" date="2025-08" db="UniProtKB">
        <authorList>
            <consortium name="RefSeq"/>
        </authorList>
    </citation>
    <scope>IDENTIFICATION</scope>
    <source>
        <tissue evidence="2">Muscle</tissue>
    </source>
</reference>
<sequence length="235" mass="25464">MAGHRCSGVCVEEVLKPVADDSELTKTIKAFVLTYLNEKYDNAATDDLLSIASLVDPRFKTRYIKDDKVEAVKSRAVAQMLDECQSTSQAAPAVPSISLRGGKGDGAAATPAKLQKMTLGSFFKKSYTKSTATSDLTEQQAIEAELNGYLQVPDADSETNPLEWWKINSAIYPRVSLLAKRYLCIPATSSPSERAFSTGGNIVSCHRAALKPDTVDRLVFSGKKTCKSLQIVCTS</sequence>